<evidence type="ECO:0000256" key="2">
    <source>
        <dbReference type="ARBA" id="ARBA00006991"/>
    </source>
</evidence>
<feature type="domain" description="C2H2-type" evidence="11">
    <location>
        <begin position="299"/>
        <end position="326"/>
    </location>
</feature>
<keyword evidence="9" id="KW-0539">Nucleus</keyword>
<dbReference type="AlphaFoldDB" id="A0A6P6DP29"/>
<accession>A0A6P6DP29</accession>
<keyword evidence="4" id="KW-0677">Repeat</keyword>
<evidence type="ECO:0000313" key="13">
    <source>
        <dbReference type="RefSeq" id="XP_023561716.1"/>
    </source>
</evidence>
<evidence type="ECO:0000256" key="7">
    <source>
        <dbReference type="ARBA" id="ARBA00023015"/>
    </source>
</evidence>
<dbReference type="FunFam" id="3.30.160.60:FF:000193">
    <property type="entry name" value="Zinc finger protein 300"/>
    <property type="match status" value="1"/>
</dbReference>
<dbReference type="FunFam" id="3.30.160.60:FF:000100">
    <property type="entry name" value="Zinc finger 45-like"/>
    <property type="match status" value="1"/>
</dbReference>
<dbReference type="InterPro" id="IPR036236">
    <property type="entry name" value="Znf_C2H2_sf"/>
</dbReference>
<keyword evidence="3" id="KW-0479">Metal-binding</keyword>
<dbReference type="InterPro" id="IPR050826">
    <property type="entry name" value="Krueppel_C2H2_ZnFinger"/>
</dbReference>
<reference evidence="13" key="1">
    <citation type="submission" date="2025-08" db="UniProtKB">
        <authorList>
            <consortium name="RefSeq"/>
        </authorList>
    </citation>
    <scope>IDENTIFICATION</scope>
</reference>
<feature type="domain" description="C2H2-type" evidence="11">
    <location>
        <begin position="271"/>
        <end position="298"/>
    </location>
</feature>
<evidence type="ECO:0000256" key="6">
    <source>
        <dbReference type="ARBA" id="ARBA00022833"/>
    </source>
</evidence>
<organism evidence="12 13">
    <name type="scientific">Octodon degus</name>
    <name type="common">Degu</name>
    <name type="synonym">Sciurus degus</name>
    <dbReference type="NCBI Taxonomy" id="10160"/>
    <lineage>
        <taxon>Eukaryota</taxon>
        <taxon>Metazoa</taxon>
        <taxon>Chordata</taxon>
        <taxon>Craniata</taxon>
        <taxon>Vertebrata</taxon>
        <taxon>Euteleostomi</taxon>
        <taxon>Mammalia</taxon>
        <taxon>Eutheria</taxon>
        <taxon>Euarchontoglires</taxon>
        <taxon>Glires</taxon>
        <taxon>Rodentia</taxon>
        <taxon>Hystricomorpha</taxon>
        <taxon>Octodontidae</taxon>
        <taxon>Octodon</taxon>
    </lineage>
</organism>
<evidence type="ECO:0000256" key="4">
    <source>
        <dbReference type="ARBA" id="ARBA00022737"/>
    </source>
</evidence>
<evidence type="ECO:0000256" key="9">
    <source>
        <dbReference type="ARBA" id="ARBA00023242"/>
    </source>
</evidence>
<dbReference type="Proteomes" id="UP000515203">
    <property type="component" value="Unplaced"/>
</dbReference>
<evidence type="ECO:0000259" key="11">
    <source>
        <dbReference type="PROSITE" id="PS50157"/>
    </source>
</evidence>
<evidence type="ECO:0000256" key="8">
    <source>
        <dbReference type="ARBA" id="ARBA00023163"/>
    </source>
</evidence>
<dbReference type="SUPFAM" id="SSF57667">
    <property type="entry name" value="beta-beta-alpha zinc fingers"/>
    <property type="match status" value="3"/>
</dbReference>
<dbReference type="FunFam" id="3.30.160.60:FF:000184">
    <property type="entry name" value="Zinc finger protein 333"/>
    <property type="match status" value="1"/>
</dbReference>
<dbReference type="PANTHER" id="PTHR24377">
    <property type="entry name" value="IP01015P-RELATED"/>
    <property type="match status" value="1"/>
</dbReference>
<sequence>MWENFRNVTAIGGSWGDQQIEDEDRIFQKNLRSTELEKCSQYKLWHQHGEMVFMTPKTNVHVKLLGTKPGENLACRKSLIGHSSPTVPIVHNTGLKLYELYGFEQKLSNCNRHGKTFTDFQSLQKHAKTNPKEKAYGYKQCGISYSDCTEGSNNEEKAFVYKQDVRAFSIYNYVQIQERNPSKGNTYICIQHKKCLYSYQDIHKHESALTGTKSYIYNHSWKSLNSSTSFGKHERSHTGEKLCVCKQCGKSFQTQRHRQRHERIHTMEKPCVCKQCGKAFRTHSYCLIHERNHSGGKHYVCKQCGKGFSTLSICKSHERTHSRGRPYVFIVKHMK</sequence>
<keyword evidence="5 10" id="KW-0863">Zinc-finger</keyword>
<dbReference type="InParanoid" id="A0A6P6DP29"/>
<dbReference type="GeneID" id="111813869"/>
<evidence type="ECO:0000256" key="10">
    <source>
        <dbReference type="PROSITE-ProRule" id="PRU00042"/>
    </source>
</evidence>
<dbReference type="RefSeq" id="XP_023561716.1">
    <property type="nucleotide sequence ID" value="XM_023705948.1"/>
</dbReference>
<evidence type="ECO:0000256" key="3">
    <source>
        <dbReference type="ARBA" id="ARBA00022723"/>
    </source>
</evidence>
<keyword evidence="8" id="KW-0804">Transcription</keyword>
<comment type="subcellular location">
    <subcellularLocation>
        <location evidence="1">Nucleus</location>
    </subcellularLocation>
</comment>
<protein>
    <submittedName>
        <fullName evidence="13">Zinc finger protein 709-like</fullName>
    </submittedName>
</protein>
<comment type="similarity">
    <text evidence="2">Belongs to the krueppel C2H2-type zinc-finger protein family.</text>
</comment>
<name>A0A6P6DP29_OCTDE</name>
<dbReference type="PROSITE" id="PS00028">
    <property type="entry name" value="ZINC_FINGER_C2H2_1"/>
    <property type="match status" value="3"/>
</dbReference>
<dbReference type="SMART" id="SM00355">
    <property type="entry name" value="ZnF_C2H2"/>
    <property type="match status" value="3"/>
</dbReference>
<evidence type="ECO:0000256" key="5">
    <source>
        <dbReference type="ARBA" id="ARBA00022771"/>
    </source>
</evidence>
<keyword evidence="12" id="KW-1185">Reference proteome</keyword>
<evidence type="ECO:0000313" key="12">
    <source>
        <dbReference type="Proteomes" id="UP000515203"/>
    </source>
</evidence>
<dbReference type="InterPro" id="IPR013087">
    <property type="entry name" value="Znf_C2H2_type"/>
</dbReference>
<proteinExistence type="inferred from homology"/>
<keyword evidence="6" id="KW-0862">Zinc</keyword>
<feature type="domain" description="C2H2-type" evidence="11">
    <location>
        <begin position="243"/>
        <end position="270"/>
    </location>
</feature>
<evidence type="ECO:0000256" key="1">
    <source>
        <dbReference type="ARBA" id="ARBA00004123"/>
    </source>
</evidence>
<dbReference type="GO" id="GO:0008270">
    <property type="term" value="F:zinc ion binding"/>
    <property type="evidence" value="ECO:0007669"/>
    <property type="project" value="UniProtKB-KW"/>
</dbReference>
<dbReference type="GO" id="GO:0005634">
    <property type="term" value="C:nucleus"/>
    <property type="evidence" value="ECO:0007669"/>
    <property type="project" value="UniProtKB-SubCell"/>
</dbReference>
<dbReference type="PROSITE" id="PS50157">
    <property type="entry name" value="ZINC_FINGER_C2H2_2"/>
    <property type="match status" value="3"/>
</dbReference>
<dbReference type="Gene3D" id="3.30.160.60">
    <property type="entry name" value="Classic Zinc Finger"/>
    <property type="match status" value="3"/>
</dbReference>
<gene>
    <name evidence="13" type="primary">LOC111813869</name>
</gene>
<dbReference type="OrthoDB" id="3437960at2759"/>
<keyword evidence="7" id="KW-0805">Transcription regulation</keyword>